<proteinExistence type="predicted"/>
<dbReference type="OrthoDB" id="6431331at2759"/>
<keyword evidence="1" id="KW-1133">Transmembrane helix</keyword>
<feature type="transmembrane region" description="Helical" evidence="1">
    <location>
        <begin position="49"/>
        <end position="67"/>
    </location>
</feature>
<organism evidence="3 4">
    <name type="scientific">Rhizoclosmatium globosum</name>
    <dbReference type="NCBI Taxonomy" id="329046"/>
    <lineage>
        <taxon>Eukaryota</taxon>
        <taxon>Fungi</taxon>
        <taxon>Fungi incertae sedis</taxon>
        <taxon>Chytridiomycota</taxon>
        <taxon>Chytridiomycota incertae sedis</taxon>
        <taxon>Chytridiomycetes</taxon>
        <taxon>Chytridiales</taxon>
        <taxon>Chytriomycetaceae</taxon>
        <taxon>Rhizoclosmatium</taxon>
    </lineage>
</organism>
<protein>
    <recommendedName>
        <fullName evidence="2">AB hydrolase-1 domain-containing protein</fullName>
    </recommendedName>
</protein>
<dbReference type="InterPro" id="IPR000073">
    <property type="entry name" value="AB_hydrolase_1"/>
</dbReference>
<keyword evidence="1" id="KW-0812">Transmembrane</keyword>
<gene>
    <name evidence="3" type="ORF">BCR33DRAFT_712545</name>
</gene>
<name>A0A1Y2CWT9_9FUNG</name>
<dbReference type="STRING" id="329046.A0A1Y2CWT9"/>
<dbReference type="PANTHER" id="PTHR37471">
    <property type="entry name" value="UNNAMED PRODUCT"/>
    <property type="match status" value="1"/>
</dbReference>
<keyword evidence="4" id="KW-1185">Reference proteome</keyword>
<evidence type="ECO:0000256" key="1">
    <source>
        <dbReference type="SAM" id="Phobius"/>
    </source>
</evidence>
<dbReference type="PANTHER" id="PTHR37471:SF1">
    <property type="entry name" value="AB HYDROLASE-1 DOMAIN-CONTAINING PROTEIN"/>
    <property type="match status" value="1"/>
</dbReference>
<dbReference type="SUPFAM" id="SSF53474">
    <property type="entry name" value="alpha/beta-Hydrolases"/>
    <property type="match status" value="1"/>
</dbReference>
<evidence type="ECO:0000259" key="2">
    <source>
        <dbReference type="Pfam" id="PF12697"/>
    </source>
</evidence>
<reference evidence="3 4" key="1">
    <citation type="submission" date="2016-07" db="EMBL/GenBank/DDBJ databases">
        <title>Pervasive Adenine N6-methylation of Active Genes in Fungi.</title>
        <authorList>
            <consortium name="DOE Joint Genome Institute"/>
            <person name="Mondo S.J."/>
            <person name="Dannebaum R.O."/>
            <person name="Kuo R.C."/>
            <person name="Labutti K."/>
            <person name="Haridas S."/>
            <person name="Kuo A."/>
            <person name="Salamov A."/>
            <person name="Ahrendt S.R."/>
            <person name="Lipzen A."/>
            <person name="Sullivan W."/>
            <person name="Andreopoulos W.B."/>
            <person name="Clum A."/>
            <person name="Lindquist E."/>
            <person name="Daum C."/>
            <person name="Ramamoorthy G.K."/>
            <person name="Gryganskyi A."/>
            <person name="Culley D."/>
            <person name="Magnuson J.K."/>
            <person name="James T.Y."/>
            <person name="O'Malley M.A."/>
            <person name="Stajich J.E."/>
            <person name="Spatafora J.W."/>
            <person name="Visel A."/>
            <person name="Grigoriev I.V."/>
        </authorList>
    </citation>
    <scope>NUCLEOTIDE SEQUENCE [LARGE SCALE GENOMIC DNA]</scope>
    <source>
        <strain evidence="3 4">JEL800</strain>
    </source>
</reference>
<dbReference type="Pfam" id="PF12697">
    <property type="entry name" value="Abhydrolase_6"/>
    <property type="match status" value="1"/>
</dbReference>
<keyword evidence="1" id="KW-0472">Membrane</keyword>
<sequence>MDALIKNLKHTRNIEFPVGRNKNITNVKLNHNTVEAYPKPFIFYLVMKLLELVESLFLMFLGFDHFVSNGNGLNYWAHHPVRCDDSAVPLVFIHGIGVGLFQYQLFIYNLWKTQNRPIFLVELPYVSMRLSARVPTVEETVTEIEGMLEAHGFSSAHIVGHSWGTAVAAWMIKLSKFTVSSVLLDPIVFFAILPDLAFNFVHRNPGHNTKHARANEYIRHFSWHHNLLWPDELPVNHHIFAARDDMLFDGRAMEKYLESNEVNHTMFDLDHGTFLFMPSKQAQIMARIAKVCSDAEN</sequence>
<dbReference type="EMBL" id="MCGO01000005">
    <property type="protein sequence ID" value="ORY51501.1"/>
    <property type="molecule type" value="Genomic_DNA"/>
</dbReference>
<dbReference type="InterPro" id="IPR029058">
    <property type="entry name" value="AB_hydrolase_fold"/>
</dbReference>
<comment type="caution">
    <text evidence="3">The sequence shown here is derived from an EMBL/GenBank/DDBJ whole genome shotgun (WGS) entry which is preliminary data.</text>
</comment>
<dbReference type="Proteomes" id="UP000193642">
    <property type="component" value="Unassembled WGS sequence"/>
</dbReference>
<evidence type="ECO:0000313" key="3">
    <source>
        <dbReference type="EMBL" id="ORY51501.1"/>
    </source>
</evidence>
<accession>A0A1Y2CWT9</accession>
<feature type="domain" description="AB hydrolase-1" evidence="2">
    <location>
        <begin position="90"/>
        <end position="223"/>
    </location>
</feature>
<evidence type="ECO:0000313" key="4">
    <source>
        <dbReference type="Proteomes" id="UP000193642"/>
    </source>
</evidence>
<dbReference type="Gene3D" id="3.40.50.1820">
    <property type="entry name" value="alpha/beta hydrolase"/>
    <property type="match status" value="1"/>
</dbReference>
<dbReference type="AlphaFoldDB" id="A0A1Y2CWT9"/>
<feature type="transmembrane region" description="Helical" evidence="1">
    <location>
        <begin position="87"/>
        <end position="111"/>
    </location>
</feature>